<dbReference type="Pfam" id="PF01553">
    <property type="entry name" value="Acyltransferase"/>
    <property type="match status" value="1"/>
</dbReference>
<keyword evidence="19" id="KW-1133">Transmembrane helix</keyword>
<gene>
    <name evidence="21" type="ORF">Q2362_00965</name>
</gene>
<keyword evidence="11 18" id="KW-0808">Transferase</keyword>
<organism evidence="21 22">
    <name type="scientific">Campylobacter magnus</name>
    <dbReference type="NCBI Taxonomy" id="3026462"/>
    <lineage>
        <taxon>Bacteria</taxon>
        <taxon>Pseudomonadati</taxon>
        <taxon>Campylobacterota</taxon>
        <taxon>Epsilonproteobacteria</taxon>
        <taxon>Campylobacterales</taxon>
        <taxon>Campylobacteraceae</taxon>
        <taxon>Campylobacter</taxon>
    </lineage>
</organism>
<dbReference type="SMART" id="SM00563">
    <property type="entry name" value="PlsC"/>
    <property type="match status" value="1"/>
</dbReference>
<reference evidence="21 22" key="1">
    <citation type="submission" date="2023-06" db="EMBL/GenBank/DDBJ databases">
        <title>Campylobacter magnum sp. nov., isolated from cecal contents of domestic pigs (Sus scrofa domesticus).</title>
        <authorList>
            <person name="Papic B."/>
            <person name="Gruntar I."/>
        </authorList>
    </citation>
    <scope>NUCLEOTIDE SEQUENCE [LARGE SCALE GENOMIC DNA]</scope>
    <source>
        <strain evidence="22">34484-21</strain>
    </source>
</reference>
<evidence type="ECO:0000256" key="1">
    <source>
        <dbReference type="ARBA" id="ARBA00001141"/>
    </source>
</evidence>
<evidence type="ECO:0000256" key="8">
    <source>
        <dbReference type="ARBA" id="ARBA00022475"/>
    </source>
</evidence>
<dbReference type="PANTHER" id="PTHR10434:SF59">
    <property type="entry name" value="1-ACYL-SN-GLYCEROL-3-PHOSPHATE ACYLTRANSFERASE"/>
    <property type="match status" value="1"/>
</dbReference>
<protein>
    <recommendedName>
        <fullName evidence="7 18">1-acyl-sn-glycerol-3-phosphate acyltransferase</fullName>
        <ecNumber evidence="6 18">2.3.1.51</ecNumber>
    </recommendedName>
</protein>
<dbReference type="CDD" id="cd07989">
    <property type="entry name" value="LPLAT_AGPAT-like"/>
    <property type="match status" value="1"/>
</dbReference>
<comment type="subcellular location">
    <subcellularLocation>
        <location evidence="2">Cell inner membrane</location>
        <topology evidence="2">Peripheral membrane protein</topology>
    </subcellularLocation>
</comment>
<evidence type="ECO:0000256" key="6">
    <source>
        <dbReference type="ARBA" id="ARBA00013211"/>
    </source>
</evidence>
<evidence type="ECO:0000256" key="17">
    <source>
        <dbReference type="ARBA" id="ARBA00037183"/>
    </source>
</evidence>
<evidence type="ECO:0000256" key="9">
    <source>
        <dbReference type="ARBA" id="ARBA00022516"/>
    </source>
</evidence>
<dbReference type="InterPro" id="IPR002123">
    <property type="entry name" value="Plipid/glycerol_acylTrfase"/>
</dbReference>
<evidence type="ECO:0000256" key="15">
    <source>
        <dbReference type="ARBA" id="ARBA00023264"/>
    </source>
</evidence>
<evidence type="ECO:0000313" key="22">
    <source>
        <dbReference type="Proteomes" id="UP001171111"/>
    </source>
</evidence>
<dbReference type="SUPFAM" id="SSF69593">
    <property type="entry name" value="Glycerol-3-phosphate (1)-acyltransferase"/>
    <property type="match status" value="1"/>
</dbReference>
<comment type="caution">
    <text evidence="21">The sequence shown here is derived from an EMBL/GenBank/DDBJ whole genome shotgun (WGS) entry which is preliminary data.</text>
</comment>
<keyword evidence="9 18" id="KW-0444">Lipid biosynthesis</keyword>
<evidence type="ECO:0000256" key="2">
    <source>
        <dbReference type="ARBA" id="ARBA00004417"/>
    </source>
</evidence>
<keyword evidence="16 18" id="KW-0012">Acyltransferase</keyword>
<proteinExistence type="inferred from homology"/>
<keyword evidence="15 18" id="KW-1208">Phospholipid metabolism</keyword>
<evidence type="ECO:0000256" key="3">
    <source>
        <dbReference type="ARBA" id="ARBA00004728"/>
    </source>
</evidence>
<evidence type="ECO:0000256" key="16">
    <source>
        <dbReference type="ARBA" id="ARBA00023315"/>
    </source>
</evidence>
<dbReference type="Proteomes" id="UP001171111">
    <property type="component" value="Unassembled WGS sequence"/>
</dbReference>
<dbReference type="InterPro" id="IPR004552">
    <property type="entry name" value="AGP_acyltrans"/>
</dbReference>
<dbReference type="PANTHER" id="PTHR10434">
    <property type="entry name" value="1-ACYL-SN-GLYCEROL-3-PHOSPHATE ACYLTRANSFERASE"/>
    <property type="match status" value="1"/>
</dbReference>
<evidence type="ECO:0000256" key="11">
    <source>
        <dbReference type="ARBA" id="ARBA00022679"/>
    </source>
</evidence>
<feature type="domain" description="Phospholipid/glycerol acyltransferase" evidence="20">
    <location>
        <begin position="64"/>
        <end position="178"/>
    </location>
</feature>
<comment type="domain">
    <text evidence="18">The HXXXXD motif is essential for acyltransferase activity and may constitute the binding site for the phosphate moiety of the glycerol-3-phosphate.</text>
</comment>
<comment type="pathway">
    <text evidence="3">Phospholipid metabolism; CDP-diacylglycerol biosynthesis; CDP-diacylglycerol from sn-glycerol 3-phosphate: step 2/3.</text>
</comment>
<accession>A0ABT8T658</accession>
<keyword evidence="13 19" id="KW-0472">Membrane</keyword>
<sequence length="230" mass="25541">MEFLRKIKGIFIASLLFGITAFIVLIMRIFPSKQRSLRRVIAKVVRTIVGYKVEFEGEFDGSSELFVLNHQSLLDILIFDEFHPGDIKWVAKQELGKVPLLGAGFRSGACILIDRSNPREIVHIIKQTSEFTKAGGAVAIFPEGTRGSGKKLLKFQSGAQIIANKLGLKVQPVLIIGSKEIIDSKKLSFNKGVVKVVFLPSFVASEGSEWLAKIRENMQKILDEKLAQNS</sequence>
<evidence type="ECO:0000256" key="13">
    <source>
        <dbReference type="ARBA" id="ARBA00023136"/>
    </source>
</evidence>
<evidence type="ECO:0000313" key="21">
    <source>
        <dbReference type="EMBL" id="MDO2408670.1"/>
    </source>
</evidence>
<keyword evidence="19" id="KW-0812">Transmembrane</keyword>
<dbReference type="NCBIfam" id="TIGR00530">
    <property type="entry name" value="AGP_acyltrn"/>
    <property type="match status" value="1"/>
</dbReference>
<evidence type="ECO:0000259" key="20">
    <source>
        <dbReference type="SMART" id="SM00563"/>
    </source>
</evidence>
<keyword evidence="14 18" id="KW-0594">Phospholipid biosynthesis</keyword>
<evidence type="ECO:0000256" key="18">
    <source>
        <dbReference type="RuleBase" id="RU361267"/>
    </source>
</evidence>
<keyword evidence="22" id="KW-1185">Reference proteome</keyword>
<evidence type="ECO:0000256" key="14">
    <source>
        <dbReference type="ARBA" id="ARBA00023209"/>
    </source>
</evidence>
<dbReference type="EMBL" id="JAULJQ010000001">
    <property type="protein sequence ID" value="MDO2408670.1"/>
    <property type="molecule type" value="Genomic_DNA"/>
</dbReference>
<name>A0ABT8T658_9BACT</name>
<dbReference type="EC" id="2.3.1.51" evidence="6 18"/>
<dbReference type="RefSeq" id="WP_302243406.1">
    <property type="nucleotide sequence ID" value="NZ_JAULJQ010000001.1"/>
</dbReference>
<comment type="function">
    <text evidence="17">Converts lysophosphatidic acid (LPA) into phosphatidic acid by incorporating acyl moiety at the 2 position.</text>
</comment>
<evidence type="ECO:0000256" key="7">
    <source>
        <dbReference type="ARBA" id="ARBA00016139"/>
    </source>
</evidence>
<keyword evidence="12 18" id="KW-0443">Lipid metabolism</keyword>
<dbReference type="GO" id="GO:0016746">
    <property type="term" value="F:acyltransferase activity"/>
    <property type="evidence" value="ECO:0007669"/>
    <property type="project" value="UniProtKB-KW"/>
</dbReference>
<keyword evidence="10" id="KW-0997">Cell inner membrane</keyword>
<evidence type="ECO:0000256" key="5">
    <source>
        <dbReference type="ARBA" id="ARBA00008655"/>
    </source>
</evidence>
<comment type="pathway">
    <text evidence="4">Lipid metabolism.</text>
</comment>
<comment type="similarity">
    <text evidence="5 18">Belongs to the 1-acyl-sn-glycerol-3-phosphate acyltransferase family.</text>
</comment>
<evidence type="ECO:0000256" key="4">
    <source>
        <dbReference type="ARBA" id="ARBA00005189"/>
    </source>
</evidence>
<keyword evidence="8" id="KW-1003">Cell membrane</keyword>
<evidence type="ECO:0000256" key="19">
    <source>
        <dbReference type="SAM" id="Phobius"/>
    </source>
</evidence>
<feature type="transmembrane region" description="Helical" evidence="19">
    <location>
        <begin position="12"/>
        <end position="30"/>
    </location>
</feature>
<evidence type="ECO:0000256" key="10">
    <source>
        <dbReference type="ARBA" id="ARBA00022519"/>
    </source>
</evidence>
<comment type="catalytic activity">
    <reaction evidence="1 18">
        <text>a 1-acyl-sn-glycero-3-phosphate + an acyl-CoA = a 1,2-diacyl-sn-glycero-3-phosphate + CoA</text>
        <dbReference type="Rhea" id="RHEA:19709"/>
        <dbReference type="ChEBI" id="CHEBI:57287"/>
        <dbReference type="ChEBI" id="CHEBI:57970"/>
        <dbReference type="ChEBI" id="CHEBI:58342"/>
        <dbReference type="ChEBI" id="CHEBI:58608"/>
        <dbReference type="EC" id="2.3.1.51"/>
    </reaction>
</comment>
<evidence type="ECO:0000256" key="12">
    <source>
        <dbReference type="ARBA" id="ARBA00023098"/>
    </source>
</evidence>